<dbReference type="SUPFAM" id="SSF54523">
    <property type="entry name" value="Pili subunits"/>
    <property type="match status" value="1"/>
</dbReference>
<gene>
    <name evidence="1" type="ORF">HLPCO_000466</name>
</gene>
<dbReference type="AlphaFoldDB" id="U2FM46"/>
<dbReference type="Pfam" id="PF07963">
    <property type="entry name" value="N_methyl"/>
    <property type="match status" value="1"/>
</dbReference>
<evidence type="ECO:0000313" key="1">
    <source>
        <dbReference type="EMBL" id="ERJ13800.1"/>
    </source>
</evidence>
<keyword evidence="2" id="KW-1185">Reference proteome</keyword>
<name>U2FM46_9MOLU</name>
<dbReference type="STRING" id="1033810.HLPCO_000466"/>
<evidence type="ECO:0000313" key="2">
    <source>
        <dbReference type="Proteomes" id="UP000005707"/>
    </source>
</evidence>
<reference evidence="1 2" key="2">
    <citation type="journal article" date="2013" name="PLoS ONE">
        <title>INDIGO - INtegrated Data Warehouse of MIcrobial GenOmes with Examples from the Red Sea Extremophiles.</title>
        <authorList>
            <person name="Alam I."/>
            <person name="Antunes A."/>
            <person name="Kamau A.A."/>
            <person name="Ba Alawi W."/>
            <person name="Kalkatawi M."/>
            <person name="Stingl U."/>
            <person name="Bajic V.B."/>
        </authorList>
    </citation>
    <scope>NUCLEOTIDE SEQUENCE [LARGE SCALE GENOMIC DNA]</scope>
    <source>
        <strain evidence="1 2">SSD-17B</strain>
    </source>
</reference>
<comment type="caution">
    <text evidence="1">The sequence shown here is derived from an EMBL/GenBank/DDBJ whole genome shotgun (WGS) entry which is preliminary data.</text>
</comment>
<organism evidence="1 2">
    <name type="scientific">Haloplasma contractile SSD-17B</name>
    <dbReference type="NCBI Taxonomy" id="1033810"/>
    <lineage>
        <taxon>Bacteria</taxon>
        <taxon>Bacillati</taxon>
        <taxon>Mycoplasmatota</taxon>
        <taxon>Mollicutes</taxon>
        <taxon>Haloplasmatales</taxon>
        <taxon>Haloplasmataceae</taxon>
        <taxon>Haloplasma</taxon>
    </lineage>
</organism>
<dbReference type="InterPro" id="IPR012902">
    <property type="entry name" value="N_methyl_site"/>
</dbReference>
<accession>U2FM46</accession>
<dbReference type="RefSeq" id="WP_008826094.1">
    <property type="nucleotide sequence ID" value="NZ_AFNU02000001.1"/>
</dbReference>
<dbReference type="InterPro" id="IPR045584">
    <property type="entry name" value="Pilin-like"/>
</dbReference>
<proteinExistence type="predicted"/>
<dbReference type="EMBL" id="AFNU02000001">
    <property type="protein sequence ID" value="ERJ13800.1"/>
    <property type="molecule type" value="Genomic_DNA"/>
</dbReference>
<reference evidence="1 2" key="1">
    <citation type="journal article" date="2011" name="J. Bacteriol.">
        <title>Genome sequence of Haloplasma contractile, an unusual contractile bacterium from a deep-sea anoxic brine lake.</title>
        <authorList>
            <person name="Antunes A."/>
            <person name="Alam I."/>
            <person name="El Dorry H."/>
            <person name="Siam R."/>
            <person name="Robertson A."/>
            <person name="Bajic V.B."/>
            <person name="Stingl U."/>
        </authorList>
    </citation>
    <scope>NUCLEOTIDE SEQUENCE [LARGE SCALE GENOMIC DNA]</scope>
    <source>
        <strain evidence="1 2">SSD-17B</strain>
    </source>
</reference>
<dbReference type="Gene3D" id="3.30.700.10">
    <property type="entry name" value="Glycoprotein, Type 4 Pilin"/>
    <property type="match status" value="1"/>
</dbReference>
<dbReference type="Proteomes" id="UP000005707">
    <property type="component" value="Unassembled WGS sequence"/>
</dbReference>
<protein>
    <submittedName>
        <fullName evidence="1">XcmT3 protein</fullName>
    </submittedName>
</protein>
<dbReference type="InParanoid" id="U2FM46"/>
<sequence>MLNKKGMTLMELLAVIVILGIVAAIAVPSVGKLIDNSKQRTVVENANTAVSAARNFATANDVDLGGEIDFVNFKTNSYTAPTGDITITTTEDDSSLVAPDSTSTSIQVNINALILDGYLPESFLTSDPYGSYVGNTSYVLISKSSSSDTFSISIYLNGSKYDVEADLATPNNTPVKSDNITTDNVIE</sequence>
<dbReference type="NCBIfam" id="TIGR02532">
    <property type="entry name" value="IV_pilin_GFxxxE"/>
    <property type="match status" value="1"/>
</dbReference>